<evidence type="ECO:0000256" key="8">
    <source>
        <dbReference type="ARBA" id="ARBA00022960"/>
    </source>
</evidence>
<evidence type="ECO:0000256" key="9">
    <source>
        <dbReference type="ARBA" id="ARBA00022984"/>
    </source>
</evidence>
<dbReference type="Pfam" id="PF00912">
    <property type="entry name" value="Transgly"/>
    <property type="match status" value="1"/>
</dbReference>
<comment type="caution">
    <text evidence="19">The sequence shown here is derived from an EMBL/GenBank/DDBJ whole genome shotgun (WGS) entry which is preliminary data.</text>
</comment>
<sequence length="807" mass="91569">MWFFRAVWFVFGLIPGLLWLFGIVMARTAKDIRETIGNWLELIFRSLVFGCVNLFDEFFLATSGLAKMLKFVWLALSPLHSPWKTLRCLARHWQGTVKVSLLVTVAVLLFLGNLYFTYIPDWSRLETNKYESSYFYDNDGRVIDERCLYCRESLNLDEMGVFPEVAKALEDRRFDTRPFAFDIIGIIRALTADVKASVKDGRLVKNQGGSTISQQVAKNYFAREYLKKERETKKLSDGIKRKIAEVFYAWHLESHLPRNKILEIWLNNVYFDYGRYGIQSASKFYFRKNVWELDKGSAVDIVCLARMPGNSPFRNPKEFKALRNRALKQLYEDGGITYKQKIEYGKRPIPERSQKDKINQHFSQYVFLGLRDKFRVVDTGIRVHTTINSRLQSVAYEALHQTLEKMKTANPMLKQDLWGAAILVDAKTGAIRVWTQEPQFRENQYPLNQFQRQTGSTFKPYFYAKWLEDGGRLSCADEGNGPCQLNDSPSVGAHMGNGVLKFFVNFPYQGLPRYMGTIDAVVALTQSRNCATMSGVQMVINGVAMRVSKYEILEMAQRLGIDIVKRVEDKCKCHIPENFDSGTLNKLLFRGGVLEKNLPDDTKLKIARIVYALDKEPPLDPGLTVAIGSIEASPFELVRAMTGFNGNYVEPYSVKIISDAAGAIVFRQQQQNGKQIFPDNLQAQIIRGLRSTVELLHGTAQKARSLGVGLIAKTGTATNQDGDATDLWIKACTPSVCGVVWIGRKDKLPLKAENGENESGGKRALPVLMKILEEAYKDRPKDFYPEITDPAKPFVAPHPESAENDSK</sequence>
<evidence type="ECO:0000256" key="2">
    <source>
        <dbReference type="ARBA" id="ARBA00022475"/>
    </source>
</evidence>
<dbReference type="GO" id="GO:0008955">
    <property type="term" value="F:peptidoglycan glycosyltransferase activity"/>
    <property type="evidence" value="ECO:0007669"/>
    <property type="project" value="UniProtKB-EC"/>
</dbReference>
<organism evidence="19 20">
    <name type="scientific">Candidatus Yanofskybacteria bacterium RIFCSPHIGHO2_01_FULL_45_42</name>
    <dbReference type="NCBI Taxonomy" id="1802671"/>
    <lineage>
        <taxon>Bacteria</taxon>
        <taxon>Candidatus Yanofskyibacteriota</taxon>
    </lineage>
</organism>
<keyword evidence="2" id="KW-1003">Cell membrane</keyword>
<evidence type="ECO:0000256" key="3">
    <source>
        <dbReference type="ARBA" id="ARBA00022645"/>
    </source>
</evidence>
<dbReference type="InterPro" id="IPR050396">
    <property type="entry name" value="Glycosyltr_51/Transpeptidase"/>
</dbReference>
<comment type="subcellular location">
    <subcellularLocation>
        <location evidence="1">Cell membrane</location>
    </subcellularLocation>
</comment>
<feature type="domain" description="Glycosyl transferase family 51" evidence="18">
    <location>
        <begin position="168"/>
        <end position="330"/>
    </location>
</feature>
<keyword evidence="4" id="KW-0645">Protease</keyword>
<dbReference type="InterPro" id="IPR023346">
    <property type="entry name" value="Lysozyme-like_dom_sf"/>
</dbReference>
<proteinExistence type="predicted"/>
<dbReference type="GO" id="GO:0005886">
    <property type="term" value="C:plasma membrane"/>
    <property type="evidence" value="ECO:0007669"/>
    <property type="project" value="UniProtKB-SubCell"/>
</dbReference>
<keyword evidence="9" id="KW-0573">Peptidoglycan synthesis</keyword>
<dbReference type="GO" id="GO:0006508">
    <property type="term" value="P:proteolysis"/>
    <property type="evidence" value="ECO:0007669"/>
    <property type="project" value="UniProtKB-KW"/>
</dbReference>
<evidence type="ECO:0000256" key="12">
    <source>
        <dbReference type="ARBA" id="ARBA00023316"/>
    </source>
</evidence>
<dbReference type="EMBL" id="MGJL01000026">
    <property type="protein sequence ID" value="OGN07272.1"/>
    <property type="molecule type" value="Genomic_DNA"/>
</dbReference>
<evidence type="ECO:0000256" key="10">
    <source>
        <dbReference type="ARBA" id="ARBA00023136"/>
    </source>
</evidence>
<dbReference type="InterPro" id="IPR001264">
    <property type="entry name" value="Glyco_trans_51"/>
</dbReference>
<evidence type="ECO:0000256" key="15">
    <source>
        <dbReference type="SAM" id="MobiDB-lite"/>
    </source>
</evidence>
<keyword evidence="7" id="KW-0378">Hydrolase</keyword>
<dbReference type="AlphaFoldDB" id="A0A1F8F2A3"/>
<evidence type="ECO:0000256" key="16">
    <source>
        <dbReference type="SAM" id="Phobius"/>
    </source>
</evidence>
<protein>
    <recommendedName>
        <fullName evidence="13">peptidoglycan glycosyltransferase</fullName>
        <ecNumber evidence="13">2.4.99.28</ecNumber>
    </recommendedName>
</protein>
<evidence type="ECO:0000313" key="20">
    <source>
        <dbReference type="Proteomes" id="UP000178023"/>
    </source>
</evidence>
<keyword evidence="11" id="KW-0511">Multifunctional enzyme</keyword>
<dbReference type="PANTHER" id="PTHR32282:SF11">
    <property type="entry name" value="PENICILLIN-BINDING PROTEIN 1B"/>
    <property type="match status" value="1"/>
</dbReference>
<dbReference type="GO" id="GO:0071555">
    <property type="term" value="P:cell wall organization"/>
    <property type="evidence" value="ECO:0007669"/>
    <property type="project" value="UniProtKB-KW"/>
</dbReference>
<dbReference type="InterPro" id="IPR036950">
    <property type="entry name" value="PBP_transglycosylase"/>
</dbReference>
<evidence type="ECO:0000256" key="14">
    <source>
        <dbReference type="ARBA" id="ARBA00049902"/>
    </source>
</evidence>
<gene>
    <name evidence="19" type="ORF">A2750_03065</name>
</gene>
<keyword evidence="6" id="KW-0808">Transferase</keyword>
<evidence type="ECO:0000256" key="1">
    <source>
        <dbReference type="ARBA" id="ARBA00004236"/>
    </source>
</evidence>
<dbReference type="GO" id="GO:0030288">
    <property type="term" value="C:outer membrane-bounded periplasmic space"/>
    <property type="evidence" value="ECO:0007669"/>
    <property type="project" value="TreeGrafter"/>
</dbReference>
<keyword evidence="16" id="KW-0812">Transmembrane</keyword>
<feature type="transmembrane region" description="Helical" evidence="16">
    <location>
        <begin position="99"/>
        <end position="118"/>
    </location>
</feature>
<evidence type="ECO:0000256" key="11">
    <source>
        <dbReference type="ARBA" id="ARBA00023268"/>
    </source>
</evidence>
<dbReference type="PANTHER" id="PTHR32282">
    <property type="entry name" value="BINDING PROTEIN TRANSPEPTIDASE, PUTATIVE-RELATED"/>
    <property type="match status" value="1"/>
</dbReference>
<evidence type="ECO:0000259" key="18">
    <source>
        <dbReference type="Pfam" id="PF00912"/>
    </source>
</evidence>
<keyword evidence="8" id="KW-0133">Cell shape</keyword>
<dbReference type="SUPFAM" id="SSF56601">
    <property type="entry name" value="beta-lactamase/transpeptidase-like"/>
    <property type="match status" value="1"/>
</dbReference>
<dbReference type="GO" id="GO:0004180">
    <property type="term" value="F:carboxypeptidase activity"/>
    <property type="evidence" value="ECO:0007669"/>
    <property type="project" value="UniProtKB-KW"/>
</dbReference>
<keyword evidence="3" id="KW-0121">Carboxypeptidase</keyword>
<feature type="domain" description="Penicillin-binding protein transpeptidase" evidence="17">
    <location>
        <begin position="624"/>
        <end position="722"/>
    </location>
</feature>
<dbReference type="Gene3D" id="3.40.710.10">
    <property type="entry name" value="DD-peptidase/beta-lactamase superfamily"/>
    <property type="match status" value="1"/>
</dbReference>
<name>A0A1F8F2A3_9BACT</name>
<reference evidence="19 20" key="1">
    <citation type="journal article" date="2016" name="Nat. Commun.">
        <title>Thousands of microbial genomes shed light on interconnected biogeochemical processes in an aquifer system.</title>
        <authorList>
            <person name="Anantharaman K."/>
            <person name="Brown C.T."/>
            <person name="Hug L.A."/>
            <person name="Sharon I."/>
            <person name="Castelle C.J."/>
            <person name="Probst A.J."/>
            <person name="Thomas B.C."/>
            <person name="Singh A."/>
            <person name="Wilkins M.J."/>
            <person name="Karaoz U."/>
            <person name="Brodie E.L."/>
            <person name="Williams K.H."/>
            <person name="Hubbard S.S."/>
            <person name="Banfield J.F."/>
        </authorList>
    </citation>
    <scope>NUCLEOTIDE SEQUENCE [LARGE SCALE GENOMIC DNA]</scope>
</reference>
<dbReference type="SUPFAM" id="SSF53955">
    <property type="entry name" value="Lysozyme-like"/>
    <property type="match status" value="1"/>
</dbReference>
<keyword evidence="5" id="KW-0328">Glycosyltransferase</keyword>
<evidence type="ECO:0000256" key="5">
    <source>
        <dbReference type="ARBA" id="ARBA00022676"/>
    </source>
</evidence>
<evidence type="ECO:0000256" key="4">
    <source>
        <dbReference type="ARBA" id="ARBA00022670"/>
    </source>
</evidence>
<dbReference type="EC" id="2.4.99.28" evidence="13"/>
<keyword evidence="12" id="KW-0961">Cell wall biogenesis/degradation</keyword>
<dbReference type="Gene3D" id="1.10.3810.10">
    <property type="entry name" value="Biosynthetic peptidoglycan transglycosylase-like"/>
    <property type="match status" value="1"/>
</dbReference>
<keyword evidence="10 16" id="KW-0472">Membrane</keyword>
<keyword evidence="16" id="KW-1133">Transmembrane helix</keyword>
<comment type="catalytic activity">
    <reaction evidence="14">
        <text>[GlcNAc-(1-&gt;4)-Mur2Ac(oyl-L-Ala-gamma-D-Glu-L-Lys-D-Ala-D-Ala)](n)-di-trans,octa-cis-undecaprenyl diphosphate + beta-D-GlcNAc-(1-&gt;4)-Mur2Ac(oyl-L-Ala-gamma-D-Glu-L-Lys-D-Ala-D-Ala)-di-trans,octa-cis-undecaprenyl diphosphate = [GlcNAc-(1-&gt;4)-Mur2Ac(oyl-L-Ala-gamma-D-Glu-L-Lys-D-Ala-D-Ala)](n+1)-di-trans,octa-cis-undecaprenyl diphosphate + di-trans,octa-cis-undecaprenyl diphosphate + H(+)</text>
        <dbReference type="Rhea" id="RHEA:23708"/>
        <dbReference type="Rhea" id="RHEA-COMP:9602"/>
        <dbReference type="Rhea" id="RHEA-COMP:9603"/>
        <dbReference type="ChEBI" id="CHEBI:15378"/>
        <dbReference type="ChEBI" id="CHEBI:58405"/>
        <dbReference type="ChEBI" id="CHEBI:60033"/>
        <dbReference type="ChEBI" id="CHEBI:78435"/>
        <dbReference type="EC" id="2.4.99.28"/>
    </reaction>
</comment>
<dbReference type="GO" id="GO:0008360">
    <property type="term" value="P:regulation of cell shape"/>
    <property type="evidence" value="ECO:0007669"/>
    <property type="project" value="UniProtKB-KW"/>
</dbReference>
<evidence type="ECO:0000313" key="19">
    <source>
        <dbReference type="EMBL" id="OGN07272.1"/>
    </source>
</evidence>
<evidence type="ECO:0000256" key="7">
    <source>
        <dbReference type="ARBA" id="ARBA00022801"/>
    </source>
</evidence>
<evidence type="ECO:0000256" key="6">
    <source>
        <dbReference type="ARBA" id="ARBA00022679"/>
    </source>
</evidence>
<dbReference type="GO" id="GO:0009252">
    <property type="term" value="P:peptidoglycan biosynthetic process"/>
    <property type="evidence" value="ECO:0007669"/>
    <property type="project" value="UniProtKB-KW"/>
</dbReference>
<evidence type="ECO:0000256" key="13">
    <source>
        <dbReference type="ARBA" id="ARBA00044770"/>
    </source>
</evidence>
<dbReference type="InterPro" id="IPR012338">
    <property type="entry name" value="Beta-lactam/transpept-like"/>
</dbReference>
<accession>A0A1F8F2A3</accession>
<dbReference type="Pfam" id="PF00905">
    <property type="entry name" value="Transpeptidase"/>
    <property type="match status" value="1"/>
</dbReference>
<dbReference type="InterPro" id="IPR001460">
    <property type="entry name" value="PCN-bd_Tpept"/>
</dbReference>
<dbReference type="GO" id="GO:0008658">
    <property type="term" value="F:penicillin binding"/>
    <property type="evidence" value="ECO:0007669"/>
    <property type="project" value="InterPro"/>
</dbReference>
<feature type="transmembrane region" description="Helical" evidence="16">
    <location>
        <begin position="6"/>
        <end position="26"/>
    </location>
</feature>
<evidence type="ECO:0000259" key="17">
    <source>
        <dbReference type="Pfam" id="PF00905"/>
    </source>
</evidence>
<dbReference type="Proteomes" id="UP000178023">
    <property type="component" value="Unassembled WGS sequence"/>
</dbReference>
<feature type="region of interest" description="Disordered" evidence="15">
    <location>
        <begin position="782"/>
        <end position="807"/>
    </location>
</feature>